<sequence>MSSDLIERGKARRQSIPIRISNLAMWRPSLLREARPSHAICIKH</sequence>
<proteinExistence type="predicted"/>
<reference evidence="1 2" key="1">
    <citation type="submission" date="2017-03" db="EMBL/GenBank/DDBJ databases">
        <title>Genome analysis of strain PAMC 26577.</title>
        <authorList>
            <person name="Oh H.-M."/>
            <person name="Yang J.-A."/>
        </authorList>
    </citation>
    <scope>NUCLEOTIDE SEQUENCE [LARGE SCALE GENOMIC DNA]</scope>
    <source>
        <strain evidence="1 2">PAMC 26577</strain>
    </source>
</reference>
<evidence type="ECO:0000313" key="1">
    <source>
        <dbReference type="EMBL" id="OTP74897.1"/>
    </source>
</evidence>
<comment type="caution">
    <text evidence="1">The sequence shown here is derived from an EMBL/GenBank/DDBJ whole genome shotgun (WGS) entry which is preliminary data.</text>
</comment>
<dbReference type="Proteomes" id="UP000195221">
    <property type="component" value="Unassembled WGS sequence"/>
</dbReference>
<dbReference type="EMBL" id="NBTZ01000057">
    <property type="protein sequence ID" value="OTP74897.1"/>
    <property type="molecule type" value="Genomic_DNA"/>
</dbReference>
<organism evidence="1 2">
    <name type="scientific">Caballeronia sordidicola</name>
    <name type="common">Burkholderia sordidicola</name>
    <dbReference type="NCBI Taxonomy" id="196367"/>
    <lineage>
        <taxon>Bacteria</taxon>
        <taxon>Pseudomonadati</taxon>
        <taxon>Pseudomonadota</taxon>
        <taxon>Betaproteobacteria</taxon>
        <taxon>Burkholderiales</taxon>
        <taxon>Burkholderiaceae</taxon>
        <taxon>Caballeronia</taxon>
    </lineage>
</organism>
<dbReference type="AlphaFoldDB" id="A0A242MTY7"/>
<accession>A0A242MTY7</accession>
<protein>
    <submittedName>
        <fullName evidence="1">Uncharacterized protein</fullName>
    </submittedName>
</protein>
<name>A0A242MTY7_CABSO</name>
<gene>
    <name evidence="1" type="ORF">PAMC26577_14350</name>
</gene>
<evidence type="ECO:0000313" key="2">
    <source>
        <dbReference type="Proteomes" id="UP000195221"/>
    </source>
</evidence>